<keyword evidence="3" id="KW-1185">Reference proteome</keyword>
<name>A0A2T0XHK9_9BURK</name>
<evidence type="ECO:0000259" key="1">
    <source>
        <dbReference type="SMART" id="SM00460"/>
    </source>
</evidence>
<dbReference type="AlphaFoldDB" id="A0A2T0XHK9"/>
<keyword evidence="2" id="KW-0378">Hydrolase</keyword>
<reference evidence="2 3" key="1">
    <citation type="submission" date="2018-03" db="EMBL/GenBank/DDBJ databases">
        <title>Genomic Encyclopedia of Type Strains, Phase III (KMG-III): the genomes of soil and plant-associated and newly described type strains.</title>
        <authorList>
            <person name="Whitman W."/>
        </authorList>
    </citation>
    <scope>NUCLEOTIDE SEQUENCE [LARGE SCALE GENOMIC DNA]</scope>
    <source>
        <strain evidence="2 3">MWH-P2sevCIIIb</strain>
    </source>
</reference>
<evidence type="ECO:0000313" key="2">
    <source>
        <dbReference type="EMBL" id="PRY98439.1"/>
    </source>
</evidence>
<dbReference type="EMBL" id="PVTV01000012">
    <property type="protein sequence ID" value="PRY98439.1"/>
    <property type="molecule type" value="Genomic_DNA"/>
</dbReference>
<comment type="caution">
    <text evidence="2">The sequence shown here is derived from an EMBL/GenBank/DDBJ whole genome shotgun (WGS) entry which is preliminary data.</text>
</comment>
<dbReference type="InterPro" id="IPR002931">
    <property type="entry name" value="Transglutaminase-like"/>
</dbReference>
<accession>A0A2T0XHK9</accession>
<dbReference type="SMART" id="SM00460">
    <property type="entry name" value="TGc"/>
    <property type="match status" value="1"/>
</dbReference>
<dbReference type="PANTHER" id="PTHR33490">
    <property type="entry name" value="BLR5614 PROTEIN-RELATED"/>
    <property type="match status" value="1"/>
</dbReference>
<dbReference type="Pfam" id="PF01841">
    <property type="entry name" value="Transglut_core"/>
    <property type="match status" value="1"/>
</dbReference>
<dbReference type="Pfam" id="PF08379">
    <property type="entry name" value="Bact_transglu_N"/>
    <property type="match status" value="1"/>
</dbReference>
<dbReference type="InterPro" id="IPR013589">
    <property type="entry name" value="Bac_transglu_N"/>
</dbReference>
<proteinExistence type="predicted"/>
<gene>
    <name evidence="2" type="ORF">BCM14_1267</name>
</gene>
<dbReference type="InterPro" id="IPR038765">
    <property type="entry name" value="Papain-like_cys_pep_sf"/>
</dbReference>
<dbReference type="GO" id="GO:0008233">
    <property type="term" value="F:peptidase activity"/>
    <property type="evidence" value="ECO:0007669"/>
    <property type="project" value="UniProtKB-KW"/>
</dbReference>
<keyword evidence="2" id="KW-0645">Protease</keyword>
<feature type="domain" description="Transglutaminase-like" evidence="1">
    <location>
        <begin position="178"/>
        <end position="250"/>
    </location>
</feature>
<sequence length="296" mass="32834">MTRIQIEHETIYGYQTDVELAHHLAYLHPLTSRWQKIISADLSVDPDPTNRSEGRDVFGNIRTFFTIAAPHSSLSVRASSVVEIEDRYISLNLDDSPAWEEVAESLSYVLDRPYVPATEFVFSSPHVPRLEVLKQYALVSFKRGRPIGLACLDLNERIYKDFTYSTTATTVDTPITEAFNKRAGVCQDFSHILIGCLRALGLSAQYISGYLLTRPAPGQTKLRGSDASHAWVSVYCPGVPGSWLELDPTNNVIPRHQHVRLAVGRDFGDVSPLRGVIRGGGDHALKIAVTCEEIGV</sequence>
<dbReference type="RefSeq" id="WP_106227148.1">
    <property type="nucleotide sequence ID" value="NZ_PVTV01000012.1"/>
</dbReference>
<dbReference type="GO" id="GO:0006508">
    <property type="term" value="P:proteolysis"/>
    <property type="evidence" value="ECO:0007669"/>
    <property type="project" value="UniProtKB-KW"/>
</dbReference>
<dbReference type="PANTHER" id="PTHR33490:SF7">
    <property type="entry name" value="BLR2979 PROTEIN"/>
    <property type="match status" value="1"/>
</dbReference>
<dbReference type="SUPFAM" id="SSF54001">
    <property type="entry name" value="Cysteine proteinases"/>
    <property type="match status" value="1"/>
</dbReference>
<dbReference type="OrthoDB" id="5438043at2"/>
<evidence type="ECO:0000313" key="3">
    <source>
        <dbReference type="Proteomes" id="UP000238308"/>
    </source>
</evidence>
<dbReference type="Gene3D" id="3.10.620.30">
    <property type="match status" value="1"/>
</dbReference>
<protein>
    <submittedName>
        <fullName evidence="2">Transglutaminase-like putative cysteine protease</fullName>
    </submittedName>
</protein>
<organism evidence="2 3">
    <name type="scientific">Jezberella montanilacus</name>
    <dbReference type="NCBI Taxonomy" id="323426"/>
    <lineage>
        <taxon>Bacteria</taxon>
        <taxon>Pseudomonadati</taxon>
        <taxon>Pseudomonadota</taxon>
        <taxon>Betaproteobacteria</taxon>
        <taxon>Burkholderiales</taxon>
        <taxon>Alcaligenaceae</taxon>
        <taxon>Jezberella</taxon>
    </lineage>
</organism>
<dbReference type="Proteomes" id="UP000238308">
    <property type="component" value="Unassembled WGS sequence"/>
</dbReference>